<dbReference type="Proteomes" id="UP000479563">
    <property type="component" value="Unassembled WGS sequence"/>
</dbReference>
<dbReference type="InterPro" id="IPR009229">
    <property type="entry name" value="AgrD"/>
</dbReference>
<dbReference type="EMBL" id="CYXM01000007">
    <property type="protein sequence ID" value="CUN04581.1"/>
    <property type="molecule type" value="Genomic_DNA"/>
</dbReference>
<reference evidence="5 6" key="2">
    <citation type="journal article" date="2019" name="Nat. Med.">
        <title>A library of human gut bacterial isolates paired with longitudinal multiomics data enables mechanistic microbiome research.</title>
        <authorList>
            <person name="Poyet M."/>
            <person name="Groussin M."/>
            <person name="Gibbons S.M."/>
            <person name="Avila-Pacheco J."/>
            <person name="Jiang X."/>
            <person name="Kearney S.M."/>
            <person name="Perrotta A.R."/>
            <person name="Berdy B."/>
            <person name="Zhao S."/>
            <person name="Lieberman T.D."/>
            <person name="Swanson P.K."/>
            <person name="Smith M."/>
            <person name="Roesemann S."/>
            <person name="Alexander J.E."/>
            <person name="Rich S.A."/>
            <person name="Livny J."/>
            <person name="Vlamakis H."/>
            <person name="Clish C."/>
            <person name="Bullock K."/>
            <person name="Deik A."/>
            <person name="Scott J."/>
            <person name="Pierce K.A."/>
            <person name="Xavier R.J."/>
            <person name="Alm E.J."/>
        </authorList>
    </citation>
    <scope>NUCLEOTIDE SEQUENCE [LARGE SCALE GENOMIC DNA]</scope>
    <source>
        <strain evidence="2 6">BIOML-A11</strain>
        <strain evidence="3 5">BIOML-A5</strain>
    </source>
</reference>
<proteinExistence type="predicted"/>
<sequence length="55" mass="6337">MNKRKKTGMYLGKVMCKFAETFAPQASELCRGQYYQPKEPDNMKLFVAKCQGKNV</sequence>
<evidence type="ECO:0000313" key="3">
    <source>
        <dbReference type="EMBL" id="MSD26564.1"/>
    </source>
</evidence>
<dbReference type="AlphaFoldDB" id="A0A173TPF6"/>
<accession>A0A173TPF6</accession>
<dbReference type="Proteomes" id="UP000465607">
    <property type="component" value="Unassembled WGS sequence"/>
</dbReference>
<dbReference type="EMBL" id="WKQP01000013">
    <property type="protein sequence ID" value="MSC60432.1"/>
    <property type="molecule type" value="Genomic_DNA"/>
</dbReference>
<evidence type="ECO:0000313" key="5">
    <source>
        <dbReference type="Proteomes" id="UP000465607"/>
    </source>
</evidence>
<gene>
    <name evidence="1" type="ORF">ERS852580_01728</name>
    <name evidence="2" type="ORF">GKE07_09535</name>
    <name evidence="3" type="ORF">GKE44_05145</name>
</gene>
<reference evidence="1 4" key="1">
    <citation type="submission" date="2015-09" db="EMBL/GenBank/DDBJ databases">
        <authorList>
            <consortium name="Pathogen Informatics"/>
        </authorList>
    </citation>
    <scope>NUCLEOTIDE SEQUENCE [LARGE SCALE GENOMIC DNA]</scope>
    <source>
        <strain evidence="1 4">2789STDY5834968</strain>
    </source>
</reference>
<evidence type="ECO:0000313" key="1">
    <source>
        <dbReference type="EMBL" id="CUN04581.1"/>
    </source>
</evidence>
<dbReference type="RefSeq" id="WP_081026259.1">
    <property type="nucleotide sequence ID" value="NZ_CYXM01000007.1"/>
</dbReference>
<evidence type="ECO:0000313" key="2">
    <source>
        <dbReference type="EMBL" id="MSC60432.1"/>
    </source>
</evidence>
<protein>
    <submittedName>
        <fullName evidence="1">Cyclic lactone autoinducer peptide</fullName>
    </submittedName>
</protein>
<name>A0A173TPF6_9FIRM</name>
<organism evidence="1 4">
    <name type="scientific">Agathobacter rectalis</name>
    <dbReference type="NCBI Taxonomy" id="39491"/>
    <lineage>
        <taxon>Bacteria</taxon>
        <taxon>Bacillati</taxon>
        <taxon>Bacillota</taxon>
        <taxon>Clostridia</taxon>
        <taxon>Lachnospirales</taxon>
        <taxon>Lachnospiraceae</taxon>
        <taxon>Agathobacter</taxon>
    </lineage>
</organism>
<evidence type="ECO:0000313" key="4">
    <source>
        <dbReference type="Proteomes" id="UP000095673"/>
    </source>
</evidence>
<dbReference type="Proteomes" id="UP000095673">
    <property type="component" value="Unassembled WGS sequence"/>
</dbReference>
<dbReference type="EMBL" id="WKQV01000004">
    <property type="protein sequence ID" value="MSD26564.1"/>
    <property type="molecule type" value="Genomic_DNA"/>
</dbReference>
<dbReference type="NCBIfam" id="TIGR04223">
    <property type="entry name" value="quorum_AgrD"/>
    <property type="match status" value="1"/>
</dbReference>
<evidence type="ECO:0000313" key="6">
    <source>
        <dbReference type="Proteomes" id="UP000479563"/>
    </source>
</evidence>